<name>A0A0N7L3H1_PLAHL</name>
<dbReference type="RefSeq" id="XP_024572228.1">
    <property type="nucleotide sequence ID" value="XM_024728858.1"/>
</dbReference>
<reference evidence="4" key="1">
    <citation type="submission" date="2014-09" db="EMBL/GenBank/DDBJ databases">
        <authorList>
            <person name="Sharma Rahul"/>
            <person name="Thines Marco"/>
        </authorList>
    </citation>
    <scope>NUCLEOTIDE SEQUENCE [LARGE SCALE GENOMIC DNA]</scope>
</reference>
<dbReference type="AlphaFoldDB" id="A0A0N7L3H1"/>
<proteinExistence type="predicted"/>
<keyword evidence="2" id="KW-0472">Membrane</keyword>
<protein>
    <submittedName>
        <fullName evidence="3">Uncharacterized protein</fullName>
    </submittedName>
</protein>
<keyword evidence="4" id="KW-1185">Reference proteome</keyword>
<feature type="transmembrane region" description="Helical" evidence="2">
    <location>
        <begin position="49"/>
        <end position="74"/>
    </location>
</feature>
<dbReference type="GeneID" id="36395243"/>
<evidence type="ECO:0000256" key="2">
    <source>
        <dbReference type="SAM" id="Phobius"/>
    </source>
</evidence>
<dbReference type="OrthoDB" id="79760at2759"/>
<evidence type="ECO:0000313" key="3">
    <source>
        <dbReference type="EMBL" id="CEG35859.1"/>
    </source>
</evidence>
<accession>A0A0N7L3H1</accession>
<organism evidence="3 4">
    <name type="scientific">Plasmopara halstedii</name>
    <name type="common">Downy mildew of sunflower</name>
    <dbReference type="NCBI Taxonomy" id="4781"/>
    <lineage>
        <taxon>Eukaryota</taxon>
        <taxon>Sar</taxon>
        <taxon>Stramenopiles</taxon>
        <taxon>Oomycota</taxon>
        <taxon>Peronosporomycetes</taxon>
        <taxon>Peronosporales</taxon>
        <taxon>Peronosporaceae</taxon>
        <taxon>Plasmopara</taxon>
    </lineage>
</organism>
<evidence type="ECO:0000313" key="4">
    <source>
        <dbReference type="Proteomes" id="UP000054928"/>
    </source>
</evidence>
<feature type="compositionally biased region" description="Polar residues" evidence="1">
    <location>
        <begin position="1"/>
        <end position="12"/>
    </location>
</feature>
<sequence length="112" mass="12558">MGILKQGQSMKSNVVPLSDDGSNSRYQNKINLSCPGSRGVSFTTARGKIWLILVINLSIIIMFIFVSSSCLLFLNRDIVVNYSQEQEKQPVTPTNKLDKKRIAQVATQILIW</sequence>
<dbReference type="EMBL" id="CCYD01000109">
    <property type="protein sequence ID" value="CEG35859.1"/>
    <property type="molecule type" value="Genomic_DNA"/>
</dbReference>
<dbReference type="Proteomes" id="UP000054928">
    <property type="component" value="Unassembled WGS sequence"/>
</dbReference>
<evidence type="ECO:0000256" key="1">
    <source>
        <dbReference type="SAM" id="MobiDB-lite"/>
    </source>
</evidence>
<keyword evidence="2" id="KW-1133">Transmembrane helix</keyword>
<feature type="region of interest" description="Disordered" evidence="1">
    <location>
        <begin position="1"/>
        <end position="23"/>
    </location>
</feature>
<keyword evidence="2" id="KW-0812">Transmembrane</keyword>